<organism evidence="1 2">
    <name type="scientific">Pseudotabrizicola alkalilacus</name>
    <dbReference type="NCBI Taxonomy" id="2305252"/>
    <lineage>
        <taxon>Bacteria</taxon>
        <taxon>Pseudomonadati</taxon>
        <taxon>Pseudomonadota</taxon>
        <taxon>Alphaproteobacteria</taxon>
        <taxon>Rhodobacterales</taxon>
        <taxon>Paracoccaceae</taxon>
        <taxon>Pseudotabrizicola</taxon>
    </lineage>
</organism>
<dbReference type="OrthoDB" id="9810895at2"/>
<dbReference type="RefSeq" id="WP_147335728.1">
    <property type="nucleotide sequence ID" value="NZ_QWEY01000011.1"/>
</dbReference>
<evidence type="ECO:0000313" key="1">
    <source>
        <dbReference type="EMBL" id="RGP35826.1"/>
    </source>
</evidence>
<dbReference type="AlphaFoldDB" id="A0A411YY93"/>
<proteinExistence type="predicted"/>
<accession>A0A411YY93</accession>
<evidence type="ECO:0000313" key="2">
    <source>
        <dbReference type="Proteomes" id="UP000284547"/>
    </source>
</evidence>
<comment type="caution">
    <text evidence="1">The sequence shown here is derived from an EMBL/GenBank/DDBJ whole genome shotgun (WGS) entry which is preliminary data.</text>
</comment>
<dbReference type="Proteomes" id="UP000284547">
    <property type="component" value="Unassembled WGS sequence"/>
</dbReference>
<sequence length="140" mass="15282">MFNPLPILALGAVAAGYAGAIDRVDRSFDLAPDPAVAAYTAAPELSVHDFVGKLPETVQDPLCDTKEMITVSLTDDFAETLESSWVREQRVNVELWTSDLMGTWTLLHVDHDGLTCIVSSGFGWTEEMSAESIVRNRPIS</sequence>
<protein>
    <submittedName>
        <fullName evidence="1">Uncharacterized protein</fullName>
    </submittedName>
</protein>
<name>A0A411YY93_9RHOB</name>
<dbReference type="EMBL" id="QWEY01000011">
    <property type="protein sequence ID" value="RGP35826.1"/>
    <property type="molecule type" value="Genomic_DNA"/>
</dbReference>
<keyword evidence="2" id="KW-1185">Reference proteome</keyword>
<gene>
    <name evidence="1" type="ORF">D1012_17300</name>
</gene>
<reference evidence="1 2" key="1">
    <citation type="submission" date="2018-08" db="EMBL/GenBank/DDBJ databases">
        <title>Flavobacterium tibetense sp. nov., isolated from a wetland YonghuCo on Tibetan Plateau.</title>
        <authorList>
            <person name="Phurbu D."/>
            <person name="Lu H."/>
            <person name="Xing P."/>
        </authorList>
    </citation>
    <scope>NUCLEOTIDE SEQUENCE [LARGE SCALE GENOMIC DNA]</scope>
    <source>
        <strain evidence="1 2">DJC</strain>
    </source>
</reference>